<evidence type="ECO:0000313" key="3">
    <source>
        <dbReference type="EMBL" id="QEC64900.1"/>
    </source>
</evidence>
<dbReference type="InterPro" id="IPR011006">
    <property type="entry name" value="CheY-like_superfamily"/>
</dbReference>
<dbReference type="Pfam" id="PF00072">
    <property type="entry name" value="Response_reg"/>
    <property type="match status" value="1"/>
</dbReference>
<keyword evidence="4" id="KW-1185">Reference proteome</keyword>
<dbReference type="Proteomes" id="UP000321479">
    <property type="component" value="Chromosome"/>
</dbReference>
<dbReference type="InterPro" id="IPR052893">
    <property type="entry name" value="TCS_response_regulator"/>
</dbReference>
<dbReference type="RefSeq" id="WP_147033733.1">
    <property type="nucleotide sequence ID" value="NZ_CP042436.1"/>
</dbReference>
<dbReference type="OrthoDB" id="1121174at2"/>
<keyword evidence="1" id="KW-0597">Phosphoprotein</keyword>
<dbReference type="AlphaFoldDB" id="A0A5B8V0D8"/>
<accession>A0A5B8V0D8</accession>
<dbReference type="PROSITE" id="PS50110">
    <property type="entry name" value="RESPONSE_REGULATORY"/>
    <property type="match status" value="1"/>
</dbReference>
<dbReference type="InterPro" id="IPR001789">
    <property type="entry name" value="Sig_transdc_resp-reg_receiver"/>
</dbReference>
<proteinExistence type="predicted"/>
<gene>
    <name evidence="3" type="ORF">FRZ54_20795</name>
</gene>
<protein>
    <submittedName>
        <fullName evidence="3">Response regulator</fullName>
    </submittedName>
</protein>
<dbReference type="GO" id="GO:0000160">
    <property type="term" value="P:phosphorelay signal transduction system"/>
    <property type="evidence" value="ECO:0007669"/>
    <property type="project" value="InterPro"/>
</dbReference>
<dbReference type="SMART" id="SM00448">
    <property type="entry name" value="REC"/>
    <property type="match status" value="1"/>
</dbReference>
<evidence type="ECO:0000259" key="2">
    <source>
        <dbReference type="PROSITE" id="PS50110"/>
    </source>
</evidence>
<evidence type="ECO:0000313" key="4">
    <source>
        <dbReference type="Proteomes" id="UP000321479"/>
    </source>
</evidence>
<dbReference type="PANTHER" id="PTHR44520">
    <property type="entry name" value="RESPONSE REGULATOR RCP1-RELATED"/>
    <property type="match status" value="1"/>
</dbReference>
<name>A0A5B8V0D8_9SPHI</name>
<dbReference type="EMBL" id="CP042436">
    <property type="protein sequence ID" value="QEC64900.1"/>
    <property type="molecule type" value="Genomic_DNA"/>
</dbReference>
<sequence length="127" mass="14859">MSKLILIDDDPMYHKISQLMLREYSVVKDVVSSTDAKATIDFLEENKENPEQLPDYIFVDLNMPGYNGWDFLNDYRKIYDSLKKAIRVYIVSSSIAPHDIKKSKTYSFVNSFIIKPLTREFLHELMA</sequence>
<organism evidence="3 4">
    <name type="scientific">Mucilaginibacter ginsenosidivorans</name>
    <dbReference type="NCBI Taxonomy" id="398053"/>
    <lineage>
        <taxon>Bacteria</taxon>
        <taxon>Pseudomonadati</taxon>
        <taxon>Bacteroidota</taxon>
        <taxon>Sphingobacteriia</taxon>
        <taxon>Sphingobacteriales</taxon>
        <taxon>Sphingobacteriaceae</taxon>
        <taxon>Mucilaginibacter</taxon>
    </lineage>
</organism>
<dbReference type="KEGG" id="mgin:FRZ54_20795"/>
<dbReference type="Gene3D" id="3.40.50.2300">
    <property type="match status" value="1"/>
</dbReference>
<feature type="domain" description="Response regulatory" evidence="2">
    <location>
        <begin position="3"/>
        <end position="127"/>
    </location>
</feature>
<reference evidence="3 4" key="1">
    <citation type="journal article" date="2017" name="Curr. Microbiol.">
        <title>Mucilaginibacter ginsenosidivorans sp. nov., Isolated from Soil of Ginseng Field.</title>
        <authorList>
            <person name="Kim M.M."/>
            <person name="Siddiqi M.Z."/>
            <person name="Im W.T."/>
        </authorList>
    </citation>
    <scope>NUCLEOTIDE SEQUENCE [LARGE SCALE GENOMIC DNA]</scope>
    <source>
        <strain evidence="3 4">Gsoil 3017</strain>
    </source>
</reference>
<dbReference type="SUPFAM" id="SSF52172">
    <property type="entry name" value="CheY-like"/>
    <property type="match status" value="1"/>
</dbReference>
<dbReference type="PANTHER" id="PTHR44520:SF2">
    <property type="entry name" value="RESPONSE REGULATOR RCP1"/>
    <property type="match status" value="1"/>
</dbReference>
<evidence type="ECO:0000256" key="1">
    <source>
        <dbReference type="PROSITE-ProRule" id="PRU00169"/>
    </source>
</evidence>
<feature type="modified residue" description="4-aspartylphosphate" evidence="1">
    <location>
        <position position="60"/>
    </location>
</feature>